<dbReference type="EMBL" id="LK052937">
    <property type="protein sequence ID" value="CDR36407.1"/>
    <property type="molecule type" value="Genomic_DNA"/>
</dbReference>
<protein>
    <submittedName>
        <fullName evidence="1">RHTO0S02e01684g1_1</fullName>
    </submittedName>
</protein>
<accession>A0A061AFQ2</accession>
<proteinExistence type="predicted"/>
<organism evidence="1">
    <name type="scientific">Rhodotorula toruloides</name>
    <name type="common">Yeast</name>
    <name type="synonym">Rhodosporidium toruloides</name>
    <dbReference type="NCBI Taxonomy" id="5286"/>
    <lineage>
        <taxon>Eukaryota</taxon>
        <taxon>Fungi</taxon>
        <taxon>Dikarya</taxon>
        <taxon>Basidiomycota</taxon>
        <taxon>Pucciniomycotina</taxon>
        <taxon>Microbotryomycetes</taxon>
        <taxon>Sporidiobolales</taxon>
        <taxon>Sporidiobolaceae</taxon>
        <taxon>Rhodotorula</taxon>
    </lineage>
</organism>
<evidence type="ECO:0000313" key="1">
    <source>
        <dbReference type="EMBL" id="CDR36407.1"/>
    </source>
</evidence>
<dbReference type="AlphaFoldDB" id="A0A061AFQ2"/>
<name>A0A061AFQ2_RHOTO</name>
<reference evidence="1" key="1">
    <citation type="journal article" date="2014" name="Genome Announc.">
        <title>Draft genome sequence of Rhodosporidium toruloides CECT1137, an oleaginous yeast of biotechnological interest.</title>
        <authorList>
            <person name="Morin N."/>
            <person name="Calcas X."/>
            <person name="Devillers H."/>
            <person name="Durrens P."/>
            <person name="Sherman D.J."/>
            <person name="Nicaud J.-M."/>
            <person name="Neuveglise C."/>
        </authorList>
    </citation>
    <scope>NUCLEOTIDE SEQUENCE</scope>
    <source>
        <strain evidence="1">CECT1137</strain>
    </source>
</reference>
<sequence>MAPKISKGKEKAVDLPEYAREWLLVKVDVHEDCQGALYLEAFVRKNLELVENKDPNTINKLGELRAMAIKEDELLKSRRPGA</sequence>
<gene>
    <name evidence="1" type="ORF">RHTO0S_02e01684g</name>
</gene>